<protein>
    <submittedName>
        <fullName evidence="2">Cro/C1-type helix-turn-helix DNA-binding protein</fullName>
    </submittedName>
</protein>
<dbReference type="AlphaFoldDB" id="A0A2T5J5K1"/>
<keyword evidence="2" id="KW-0238">DNA-binding</keyword>
<evidence type="ECO:0000313" key="2">
    <source>
        <dbReference type="EMBL" id="PTQ93541.1"/>
    </source>
</evidence>
<feature type="domain" description="HTH cro/C1-type" evidence="1">
    <location>
        <begin position="48"/>
        <end position="102"/>
    </location>
</feature>
<dbReference type="EMBL" id="QAOQ01000008">
    <property type="protein sequence ID" value="PTQ93541.1"/>
    <property type="molecule type" value="Genomic_DNA"/>
</dbReference>
<keyword evidence="3" id="KW-1185">Reference proteome</keyword>
<dbReference type="Proteomes" id="UP000244168">
    <property type="component" value="Unassembled WGS sequence"/>
</dbReference>
<evidence type="ECO:0000259" key="1">
    <source>
        <dbReference type="PROSITE" id="PS50943"/>
    </source>
</evidence>
<dbReference type="GO" id="GO:0003677">
    <property type="term" value="F:DNA binding"/>
    <property type="evidence" value="ECO:0007669"/>
    <property type="project" value="UniProtKB-KW"/>
</dbReference>
<name>A0A2T5J5K1_9SPHI</name>
<accession>A0A2T5J5K1</accession>
<sequence>MFTNLCINIYMNAMKTENISSFFEHIFHKLNPSDLLHGEHRLAVADRVEHLLKETGLTRQQFGERIRTELHSVRDFLSGTRDMTLETLTEICSLLHISLGDLVIEHA</sequence>
<dbReference type="InterPro" id="IPR001387">
    <property type="entry name" value="Cro/C1-type_HTH"/>
</dbReference>
<gene>
    <name evidence="2" type="ORF">C8P68_1083</name>
</gene>
<proteinExistence type="predicted"/>
<organism evidence="2 3">
    <name type="scientific">Mucilaginibacter yixingensis</name>
    <dbReference type="NCBI Taxonomy" id="1295612"/>
    <lineage>
        <taxon>Bacteria</taxon>
        <taxon>Pseudomonadati</taxon>
        <taxon>Bacteroidota</taxon>
        <taxon>Sphingobacteriia</taxon>
        <taxon>Sphingobacteriales</taxon>
        <taxon>Sphingobacteriaceae</taxon>
        <taxon>Mucilaginibacter</taxon>
    </lineage>
</organism>
<reference evidence="2 3" key="1">
    <citation type="submission" date="2018-04" db="EMBL/GenBank/DDBJ databases">
        <title>Genomic Encyclopedia of Archaeal and Bacterial Type Strains, Phase II (KMG-II): from individual species to whole genera.</title>
        <authorList>
            <person name="Goeker M."/>
        </authorList>
    </citation>
    <scope>NUCLEOTIDE SEQUENCE [LARGE SCALE GENOMIC DNA]</scope>
    <source>
        <strain evidence="2 3">DSM 26809</strain>
    </source>
</reference>
<comment type="caution">
    <text evidence="2">The sequence shown here is derived from an EMBL/GenBank/DDBJ whole genome shotgun (WGS) entry which is preliminary data.</text>
</comment>
<dbReference type="InterPro" id="IPR010982">
    <property type="entry name" value="Lambda_DNA-bd_dom_sf"/>
</dbReference>
<dbReference type="PROSITE" id="PS50943">
    <property type="entry name" value="HTH_CROC1"/>
    <property type="match status" value="1"/>
</dbReference>
<dbReference type="Gene3D" id="1.10.260.40">
    <property type="entry name" value="lambda repressor-like DNA-binding domains"/>
    <property type="match status" value="1"/>
</dbReference>
<evidence type="ECO:0000313" key="3">
    <source>
        <dbReference type="Proteomes" id="UP000244168"/>
    </source>
</evidence>
<dbReference type="SUPFAM" id="SSF47413">
    <property type="entry name" value="lambda repressor-like DNA-binding domains"/>
    <property type="match status" value="1"/>
</dbReference>
<dbReference type="SMART" id="SM00530">
    <property type="entry name" value="HTH_XRE"/>
    <property type="match status" value="1"/>
</dbReference>
<dbReference type="Pfam" id="PF13443">
    <property type="entry name" value="HTH_26"/>
    <property type="match status" value="1"/>
</dbReference>